<dbReference type="GO" id="GO:0001193">
    <property type="term" value="P:maintenance of transcriptional fidelity during transcription elongation by RNA polymerase II"/>
    <property type="evidence" value="ECO:0007669"/>
    <property type="project" value="TreeGrafter"/>
</dbReference>
<dbReference type="PROSITE" id="PS51133">
    <property type="entry name" value="ZF_TFIIS_2"/>
    <property type="match status" value="1"/>
</dbReference>
<dbReference type="AlphaFoldDB" id="A0A9D4U3A5"/>
<dbReference type="PANTHER" id="PTHR11239:SF1">
    <property type="entry name" value="DNA-DIRECTED RNA POLYMERASE II SUBUNIT RPB9"/>
    <property type="match status" value="1"/>
</dbReference>
<dbReference type="Pfam" id="PF01096">
    <property type="entry name" value="Zn_ribbon_TFIIS"/>
    <property type="match status" value="1"/>
</dbReference>
<evidence type="ECO:0000256" key="1">
    <source>
        <dbReference type="ARBA" id="ARBA00022723"/>
    </source>
</evidence>
<feature type="domain" description="TFIIS-type" evidence="5">
    <location>
        <begin position="65"/>
        <end position="106"/>
    </location>
</feature>
<gene>
    <name evidence="6" type="ORF">GOP47_0024648</name>
</gene>
<evidence type="ECO:0000259" key="5">
    <source>
        <dbReference type="PROSITE" id="PS51133"/>
    </source>
</evidence>
<dbReference type="SUPFAM" id="SSF57783">
    <property type="entry name" value="Zinc beta-ribbon"/>
    <property type="match status" value="1"/>
</dbReference>
<dbReference type="GO" id="GO:0008270">
    <property type="term" value="F:zinc ion binding"/>
    <property type="evidence" value="ECO:0007669"/>
    <property type="project" value="UniProtKB-KW"/>
</dbReference>
<keyword evidence="2 4" id="KW-0863">Zinc-finger</keyword>
<dbReference type="Gene3D" id="2.20.25.10">
    <property type="match status" value="2"/>
</dbReference>
<keyword evidence="1" id="KW-0479">Metal-binding</keyword>
<dbReference type="PANTHER" id="PTHR11239">
    <property type="entry name" value="DNA-DIRECTED RNA POLYMERASE"/>
    <property type="match status" value="1"/>
</dbReference>
<evidence type="ECO:0000313" key="6">
    <source>
        <dbReference type="EMBL" id="KAI5060228.1"/>
    </source>
</evidence>
<accession>A0A9D4U3A5</accession>
<organism evidence="6 7">
    <name type="scientific">Adiantum capillus-veneris</name>
    <name type="common">Maidenhair fern</name>
    <dbReference type="NCBI Taxonomy" id="13818"/>
    <lineage>
        <taxon>Eukaryota</taxon>
        <taxon>Viridiplantae</taxon>
        <taxon>Streptophyta</taxon>
        <taxon>Embryophyta</taxon>
        <taxon>Tracheophyta</taxon>
        <taxon>Polypodiopsida</taxon>
        <taxon>Polypodiidae</taxon>
        <taxon>Polypodiales</taxon>
        <taxon>Pteridineae</taxon>
        <taxon>Pteridaceae</taxon>
        <taxon>Vittarioideae</taxon>
        <taxon>Adiantum</taxon>
    </lineage>
</organism>
<dbReference type="GO" id="GO:0006367">
    <property type="term" value="P:transcription initiation at RNA polymerase II promoter"/>
    <property type="evidence" value="ECO:0007669"/>
    <property type="project" value="TreeGrafter"/>
</dbReference>
<keyword evidence="7" id="KW-1185">Reference proteome</keyword>
<evidence type="ECO:0000256" key="2">
    <source>
        <dbReference type="ARBA" id="ARBA00022771"/>
    </source>
</evidence>
<evidence type="ECO:0000313" key="7">
    <source>
        <dbReference type="Proteomes" id="UP000886520"/>
    </source>
</evidence>
<dbReference type="GO" id="GO:0003676">
    <property type="term" value="F:nucleic acid binding"/>
    <property type="evidence" value="ECO:0007669"/>
    <property type="project" value="InterPro"/>
</dbReference>
<dbReference type="GO" id="GO:0005665">
    <property type="term" value="C:RNA polymerase II, core complex"/>
    <property type="evidence" value="ECO:0007669"/>
    <property type="project" value="TreeGrafter"/>
</dbReference>
<feature type="non-terminal residue" evidence="6">
    <location>
        <position position="107"/>
    </location>
</feature>
<dbReference type="Proteomes" id="UP000886520">
    <property type="component" value="Chromosome 24"/>
</dbReference>
<name>A0A9D4U3A5_ADICA</name>
<protein>
    <recommendedName>
        <fullName evidence="5">TFIIS-type domain-containing protein</fullName>
    </recommendedName>
</protein>
<dbReference type="OrthoDB" id="10460342at2759"/>
<dbReference type="InterPro" id="IPR012164">
    <property type="entry name" value="Rpa12/Rpb9/Rpc10/TFS"/>
</dbReference>
<reference evidence="6" key="1">
    <citation type="submission" date="2021-01" db="EMBL/GenBank/DDBJ databases">
        <title>Adiantum capillus-veneris genome.</title>
        <authorList>
            <person name="Fang Y."/>
            <person name="Liao Q."/>
        </authorList>
    </citation>
    <scope>NUCLEOTIDE SEQUENCE</scope>
    <source>
        <strain evidence="6">H3</strain>
        <tissue evidence="6">Leaf</tissue>
    </source>
</reference>
<evidence type="ECO:0000256" key="3">
    <source>
        <dbReference type="ARBA" id="ARBA00022833"/>
    </source>
</evidence>
<keyword evidence="3" id="KW-0862">Zinc</keyword>
<evidence type="ECO:0000256" key="4">
    <source>
        <dbReference type="PROSITE-ProRule" id="PRU00472"/>
    </source>
</evidence>
<dbReference type="EMBL" id="JABFUD020000024">
    <property type="protein sequence ID" value="KAI5060228.1"/>
    <property type="molecule type" value="Genomic_DNA"/>
</dbReference>
<proteinExistence type="predicted"/>
<comment type="caution">
    <text evidence="6">The sequence shown here is derived from an EMBL/GenBank/DDBJ whole genome shotgun (WGS) entry which is preliminary data.</text>
</comment>
<dbReference type="GO" id="GO:0003899">
    <property type="term" value="F:DNA-directed RNA polymerase activity"/>
    <property type="evidence" value="ECO:0007669"/>
    <property type="project" value="InterPro"/>
</dbReference>
<dbReference type="InterPro" id="IPR001222">
    <property type="entry name" value="Znf_TFIIS"/>
</dbReference>
<sequence length="107" mass="12297">HNLLYPCEGKVENTLLFACRNHCEFEERLGDNNCVYRLELDRNAIQVNTHASEDNTNEPGLARTKAVRCPACNHDEAFFFKDPRSVDDGAELTYICCNVKCNNSWRK</sequence>
<dbReference type="GO" id="GO:0006283">
    <property type="term" value="P:transcription-coupled nucleotide-excision repair"/>
    <property type="evidence" value="ECO:0007669"/>
    <property type="project" value="TreeGrafter"/>
</dbReference>